<name>Q0W235_METAR</name>
<proteinExistence type="predicted"/>
<protein>
    <submittedName>
        <fullName evidence="1">Uncharacterized protein</fullName>
    </submittedName>
</protein>
<sequence length="307" mass="34153">MAHRSAATGMRDTGDASDNFEINLQSDADASIARVFFEGEWHGDLDEARDLLSSVSGALANRGRLDFLVLYGGFLVLPWPDTVKRWSVGDPVSPPSKIVDQLLDYGESNFRHLVGGAIGRRLGKVTRHITMGVDLYFFMGSVWDPHAELTFAADLDTGQVWRTGKSYPNPRQQHGLIRVADLQSHFIDAGKRKVMLLGCHDMNMFSPRSAHNARGWRSDTIREFKRLTAEKNPDLLIWHPHKSDTPRTWLAGLCGLKRGLPGISYAGAGIYYNDGMAPRASLSKVLQGTKNIATLDIVVKRKRESRP</sequence>
<dbReference type="KEGG" id="rci:RCIX2483"/>
<gene>
    <name evidence="1" type="ORF">RCIX2483</name>
</gene>
<keyword evidence="2" id="KW-1185">Reference proteome</keyword>
<accession>Q0W235</accession>
<organism evidence="1 2">
    <name type="scientific">Methanocella arvoryzae (strain DSM 22066 / NBRC 105507 / MRE50)</name>
    <dbReference type="NCBI Taxonomy" id="351160"/>
    <lineage>
        <taxon>Archaea</taxon>
        <taxon>Methanobacteriati</taxon>
        <taxon>Methanobacteriota</taxon>
        <taxon>Stenosarchaea group</taxon>
        <taxon>Methanomicrobia</taxon>
        <taxon>Methanocellales</taxon>
        <taxon>Methanocellaceae</taxon>
        <taxon>Methanocella</taxon>
    </lineage>
</organism>
<dbReference type="EMBL" id="AM114193">
    <property type="protein sequence ID" value="CAJ37558.1"/>
    <property type="molecule type" value="Genomic_DNA"/>
</dbReference>
<evidence type="ECO:0000313" key="1">
    <source>
        <dbReference type="EMBL" id="CAJ37558.1"/>
    </source>
</evidence>
<dbReference type="AlphaFoldDB" id="Q0W235"/>
<dbReference type="eggNOG" id="arCOG12554">
    <property type="taxonomic scope" value="Archaea"/>
</dbReference>
<reference evidence="1 2" key="1">
    <citation type="journal article" date="2006" name="Science">
        <title>Genome of rice cluster I archaea -- the key methane producers in the rice rhizosphere.</title>
        <authorList>
            <person name="Erkel C."/>
            <person name="Kube M."/>
            <person name="Reinhardt R."/>
            <person name="Liesack W."/>
        </authorList>
    </citation>
    <scope>NUCLEOTIDE SEQUENCE [LARGE SCALE GENOMIC DNA]</scope>
    <source>
        <strain evidence="2">DSM 22066 / NBRC 105507 / MRE50</strain>
    </source>
</reference>
<evidence type="ECO:0000313" key="2">
    <source>
        <dbReference type="Proteomes" id="UP000000663"/>
    </source>
</evidence>
<dbReference type="Proteomes" id="UP000000663">
    <property type="component" value="Chromosome"/>
</dbReference>